<dbReference type="RefSeq" id="WP_377068219.1">
    <property type="nucleotide sequence ID" value="NZ_JBHMEC010000009.1"/>
</dbReference>
<dbReference type="Pfam" id="PF17803">
    <property type="entry name" value="Cadherin_4"/>
    <property type="match status" value="1"/>
</dbReference>
<dbReference type="NCBIfam" id="TIGR01965">
    <property type="entry name" value="VCBS_repeat"/>
    <property type="match status" value="2"/>
</dbReference>
<dbReference type="InterPro" id="IPR006860">
    <property type="entry name" value="FecR"/>
</dbReference>
<feature type="region of interest" description="Disordered" evidence="1">
    <location>
        <begin position="318"/>
        <end position="422"/>
    </location>
</feature>
<evidence type="ECO:0000256" key="1">
    <source>
        <dbReference type="SAM" id="MobiDB-lite"/>
    </source>
</evidence>
<dbReference type="Proteomes" id="UP001589670">
    <property type="component" value="Unassembled WGS sequence"/>
</dbReference>
<name>A0ABV5HY85_9RHOB</name>
<organism evidence="3 4">
    <name type="scientific">Roseovarius ramblicola</name>
    <dbReference type="NCBI Taxonomy" id="2022336"/>
    <lineage>
        <taxon>Bacteria</taxon>
        <taxon>Pseudomonadati</taxon>
        <taxon>Pseudomonadota</taxon>
        <taxon>Alphaproteobacteria</taxon>
        <taxon>Rhodobacterales</taxon>
        <taxon>Roseobacteraceae</taxon>
        <taxon>Roseovarius</taxon>
    </lineage>
</organism>
<dbReference type="PANTHER" id="PTHR38731">
    <property type="entry name" value="LIPL45-RELATED LIPOPROTEIN-RELATED"/>
    <property type="match status" value="1"/>
</dbReference>
<dbReference type="InterPro" id="IPR040853">
    <property type="entry name" value="RapA2_cadherin-like"/>
</dbReference>
<feature type="compositionally biased region" description="Acidic residues" evidence="1">
    <location>
        <begin position="340"/>
        <end position="353"/>
    </location>
</feature>
<dbReference type="PANTHER" id="PTHR38731:SF1">
    <property type="entry name" value="FECR PROTEIN DOMAIN-CONTAINING PROTEIN"/>
    <property type="match status" value="1"/>
</dbReference>
<reference evidence="3 4" key="1">
    <citation type="submission" date="2024-09" db="EMBL/GenBank/DDBJ databases">
        <authorList>
            <person name="Sun Q."/>
            <person name="Mori K."/>
        </authorList>
    </citation>
    <scope>NUCLEOTIDE SEQUENCE [LARGE SCALE GENOMIC DNA]</scope>
    <source>
        <strain evidence="3 4">CECT 9424</strain>
    </source>
</reference>
<evidence type="ECO:0000259" key="2">
    <source>
        <dbReference type="PROSITE" id="PS50268"/>
    </source>
</evidence>
<sequence length="633" mass="63828">MRFSGSIDGSQDGPDIVLRSSDGEAVTIQDPALLFSADFSREGTDLVLKNPGSADIRVVDYFADGTPADLTTPDGATLRGAVVDRLAGPEAPGQYAQAGAVPQGIPIGQVETLEGTARAQRSDGTVVELEVGAKVYQNDVVITDPGGNVSLTFADGTIFTLASGSRMVLDELIYSTDSEENSAAFSLVEGSFVFIAGQVAKTGDMDVTTPSATMGIRGTTVLVDVQTIDGVTTVEVSLNTDPDGGLGEIVVSDLNDNEIATITATDTKWLVPVGGQPFEIERTASDFASDSDILADAARAYATALARLEAGETFVELDSGGSRAGSGDVNLAPSGGDGSGEGEDDGSDGENEGQDGTTTFPDFGIDPNKLDSDDDARLAPDATGAGTEDRLISGAIVTNDLDGDGAPDPATFSPTNGEGSLPPGVIFAADGSYTLDATDPAYQDLAEGEQRDVIIDFTATSGDITDTGSLTVTVTGVNDAPTFAPGALATVEDAAVTFNLATLGSDADSDNTGTTLGYAITGDPAEGTASISGTTLSFAPGAAFQDLAQGETRDVTIGITATDAHGDTATNDVTVTVTGTNDGPALAADTLAAVEDGPSVDVDLATLGADIDSDNTGTTLGYAITGDPAEGTA</sequence>
<protein>
    <submittedName>
        <fullName evidence="3">FecR domain-containing protein</fullName>
    </submittedName>
</protein>
<keyword evidence="4" id="KW-1185">Reference proteome</keyword>
<feature type="compositionally biased region" description="Basic and acidic residues" evidence="1">
    <location>
        <begin position="368"/>
        <end position="378"/>
    </location>
</feature>
<dbReference type="Pfam" id="PF04773">
    <property type="entry name" value="FecR"/>
    <property type="match status" value="1"/>
</dbReference>
<dbReference type="InterPro" id="IPR002126">
    <property type="entry name" value="Cadherin-like_dom"/>
</dbReference>
<dbReference type="InterPro" id="IPR010221">
    <property type="entry name" value="VCBS_dom"/>
</dbReference>
<evidence type="ECO:0000313" key="4">
    <source>
        <dbReference type="Proteomes" id="UP001589670"/>
    </source>
</evidence>
<proteinExistence type="predicted"/>
<comment type="caution">
    <text evidence="3">The sequence shown here is derived from an EMBL/GenBank/DDBJ whole genome shotgun (WGS) entry which is preliminary data.</text>
</comment>
<feature type="non-terminal residue" evidence="3">
    <location>
        <position position="633"/>
    </location>
</feature>
<accession>A0ABV5HY85</accession>
<gene>
    <name evidence="3" type="ORF">ACFFU4_06370</name>
</gene>
<evidence type="ECO:0000313" key="3">
    <source>
        <dbReference type="EMBL" id="MFB9149376.1"/>
    </source>
</evidence>
<feature type="domain" description="Cadherin" evidence="2">
    <location>
        <begin position="505"/>
        <end position="586"/>
    </location>
</feature>
<dbReference type="PROSITE" id="PS50268">
    <property type="entry name" value="CADHERIN_2"/>
    <property type="match status" value="1"/>
</dbReference>
<dbReference type="EMBL" id="JBHMEC010000009">
    <property type="protein sequence ID" value="MFB9149376.1"/>
    <property type="molecule type" value="Genomic_DNA"/>
</dbReference>